<proteinExistence type="predicted"/>
<dbReference type="AlphaFoldDB" id="A0A1H0PMY7"/>
<gene>
    <name evidence="1" type="ORF">SAMN04515671_2834</name>
</gene>
<accession>A0A1H0PMY7</accession>
<dbReference type="Gene3D" id="1.10.287.1060">
    <property type="entry name" value="ESAT-6-like"/>
    <property type="match status" value="1"/>
</dbReference>
<dbReference type="EMBL" id="LT629710">
    <property type="protein sequence ID" value="SDP06015.1"/>
    <property type="molecule type" value="Genomic_DNA"/>
</dbReference>
<dbReference type="InterPro" id="IPR036689">
    <property type="entry name" value="ESAT-6-like_sf"/>
</dbReference>
<reference evidence="1 2" key="1">
    <citation type="submission" date="2016-10" db="EMBL/GenBank/DDBJ databases">
        <authorList>
            <person name="de Groot N.N."/>
        </authorList>
    </citation>
    <scope>NUCLEOTIDE SEQUENCE [LARGE SCALE GENOMIC DNA]</scope>
    <source>
        <strain evidence="2">P4-7,KCTC 19426,CECT 7604</strain>
    </source>
</reference>
<dbReference type="Proteomes" id="UP000198741">
    <property type="component" value="Chromosome I"/>
</dbReference>
<evidence type="ECO:0000313" key="2">
    <source>
        <dbReference type="Proteomes" id="UP000198741"/>
    </source>
</evidence>
<dbReference type="InterPro" id="IPR010310">
    <property type="entry name" value="T7SS_ESAT-6-like"/>
</dbReference>
<dbReference type="RefSeq" id="WP_090476820.1">
    <property type="nucleotide sequence ID" value="NZ_LT629710.1"/>
</dbReference>
<dbReference type="Pfam" id="PF06013">
    <property type="entry name" value="WXG100"/>
    <property type="match status" value="1"/>
</dbReference>
<keyword evidence="2" id="KW-1185">Reference proteome</keyword>
<sequence length="99" mass="10097">MADGIFSYNEATAEASSSSIGSVIAGLESTLSDLGGFVAAVKSAWEGDEQDTYAGVQAKWDSAANTVSDILDAVSKSLSTTTSGVKDMRSRVRGALVAS</sequence>
<name>A0A1H0PMY7_9ACTN</name>
<dbReference type="STRING" id="1090615.SAMN04515671_2834"/>
<dbReference type="OrthoDB" id="3387628at2"/>
<dbReference type="SUPFAM" id="SSF140453">
    <property type="entry name" value="EsxAB dimer-like"/>
    <property type="match status" value="1"/>
</dbReference>
<protein>
    <submittedName>
        <fullName evidence="1">Proteins of 100 residues with WXG</fullName>
    </submittedName>
</protein>
<evidence type="ECO:0000313" key="1">
    <source>
        <dbReference type="EMBL" id="SDP06015.1"/>
    </source>
</evidence>
<organism evidence="1 2">
    <name type="scientific">Nakamurella panacisegetis</name>
    <dbReference type="NCBI Taxonomy" id="1090615"/>
    <lineage>
        <taxon>Bacteria</taxon>
        <taxon>Bacillati</taxon>
        <taxon>Actinomycetota</taxon>
        <taxon>Actinomycetes</taxon>
        <taxon>Nakamurellales</taxon>
        <taxon>Nakamurellaceae</taxon>
        <taxon>Nakamurella</taxon>
    </lineage>
</organism>